<dbReference type="KEGG" id="tps:THAPSDRAFT_11242"/>
<dbReference type="PaxDb" id="35128-Thaps11242"/>
<dbReference type="RefSeq" id="XP_002297078.1">
    <property type="nucleotide sequence ID" value="XM_002297042.1"/>
</dbReference>
<evidence type="ECO:0000313" key="3">
    <source>
        <dbReference type="Proteomes" id="UP000001449"/>
    </source>
</evidence>
<accession>B8LDG5</accession>
<feature type="region of interest" description="Disordered" evidence="1">
    <location>
        <begin position="103"/>
        <end position="152"/>
    </location>
</feature>
<reference evidence="2 3" key="1">
    <citation type="journal article" date="2004" name="Science">
        <title>The genome of the diatom Thalassiosira pseudonana: ecology, evolution, and metabolism.</title>
        <authorList>
            <person name="Armbrust E.V."/>
            <person name="Berges J.A."/>
            <person name="Bowler C."/>
            <person name="Green B.R."/>
            <person name="Martinez D."/>
            <person name="Putnam N.H."/>
            <person name="Zhou S."/>
            <person name="Allen A.E."/>
            <person name="Apt K.E."/>
            <person name="Bechner M."/>
            <person name="Brzezinski M.A."/>
            <person name="Chaal B.K."/>
            <person name="Chiovitti A."/>
            <person name="Davis A.K."/>
            <person name="Demarest M.S."/>
            <person name="Detter J.C."/>
            <person name="Glavina T."/>
            <person name="Goodstein D."/>
            <person name="Hadi M.Z."/>
            <person name="Hellsten U."/>
            <person name="Hildebrand M."/>
            <person name="Jenkins B.D."/>
            <person name="Jurka J."/>
            <person name="Kapitonov V.V."/>
            <person name="Kroger N."/>
            <person name="Lau W.W."/>
            <person name="Lane T.W."/>
            <person name="Larimer F.W."/>
            <person name="Lippmeier J.C."/>
            <person name="Lucas S."/>
            <person name="Medina M."/>
            <person name="Montsant A."/>
            <person name="Obornik M."/>
            <person name="Parker M.S."/>
            <person name="Palenik B."/>
            <person name="Pazour G.J."/>
            <person name="Richardson P.M."/>
            <person name="Rynearson T.A."/>
            <person name="Saito M.A."/>
            <person name="Schwartz D.C."/>
            <person name="Thamatrakoln K."/>
            <person name="Valentin K."/>
            <person name="Vardi A."/>
            <person name="Wilkerson F.P."/>
            <person name="Rokhsar D.S."/>
        </authorList>
    </citation>
    <scope>NUCLEOTIDE SEQUENCE [LARGE SCALE GENOMIC DNA]</scope>
    <source>
        <strain evidence="2 3">CCMP1335</strain>
    </source>
</reference>
<dbReference type="InParanoid" id="B8LDG5"/>
<reference evidence="2 3" key="2">
    <citation type="journal article" date="2008" name="Nature">
        <title>The Phaeodactylum genome reveals the evolutionary history of diatom genomes.</title>
        <authorList>
            <person name="Bowler C."/>
            <person name="Allen A.E."/>
            <person name="Badger J.H."/>
            <person name="Grimwood J."/>
            <person name="Jabbari K."/>
            <person name="Kuo A."/>
            <person name="Maheswari U."/>
            <person name="Martens C."/>
            <person name="Maumus F."/>
            <person name="Otillar R.P."/>
            <person name="Rayko E."/>
            <person name="Salamov A."/>
            <person name="Vandepoele K."/>
            <person name="Beszteri B."/>
            <person name="Gruber A."/>
            <person name="Heijde M."/>
            <person name="Katinka M."/>
            <person name="Mock T."/>
            <person name="Valentin K."/>
            <person name="Verret F."/>
            <person name="Berges J.A."/>
            <person name="Brownlee C."/>
            <person name="Cadoret J.P."/>
            <person name="Chiovitti A."/>
            <person name="Choi C.J."/>
            <person name="Coesel S."/>
            <person name="De Martino A."/>
            <person name="Detter J.C."/>
            <person name="Durkin C."/>
            <person name="Falciatore A."/>
            <person name="Fournet J."/>
            <person name="Haruta M."/>
            <person name="Huysman M.J."/>
            <person name="Jenkins B.D."/>
            <person name="Jiroutova K."/>
            <person name="Jorgensen R.E."/>
            <person name="Joubert Y."/>
            <person name="Kaplan A."/>
            <person name="Kroger N."/>
            <person name="Kroth P.G."/>
            <person name="La Roche J."/>
            <person name="Lindquist E."/>
            <person name="Lommer M."/>
            <person name="Martin-Jezequel V."/>
            <person name="Lopez P.J."/>
            <person name="Lucas S."/>
            <person name="Mangogna M."/>
            <person name="McGinnis K."/>
            <person name="Medlin L.K."/>
            <person name="Montsant A."/>
            <person name="Oudot-Le Secq M.P."/>
            <person name="Napoli C."/>
            <person name="Obornik M."/>
            <person name="Parker M.S."/>
            <person name="Petit J.L."/>
            <person name="Porcel B.M."/>
            <person name="Poulsen N."/>
            <person name="Robison M."/>
            <person name="Rychlewski L."/>
            <person name="Rynearson T.A."/>
            <person name="Schmutz J."/>
            <person name="Shapiro H."/>
            <person name="Siaut M."/>
            <person name="Stanley M."/>
            <person name="Sussman M.R."/>
            <person name="Taylor A.R."/>
            <person name="Vardi A."/>
            <person name="von Dassow P."/>
            <person name="Vyverman W."/>
            <person name="Willis A."/>
            <person name="Wyrwicz L.S."/>
            <person name="Rokhsar D.S."/>
            <person name="Weissenbach J."/>
            <person name="Armbrust E.V."/>
            <person name="Green B.R."/>
            <person name="Van de Peer Y."/>
            <person name="Grigoriev I.V."/>
        </authorList>
    </citation>
    <scope>NUCLEOTIDE SEQUENCE [LARGE SCALE GENOMIC DNA]</scope>
    <source>
        <strain evidence="2 3">CCMP1335</strain>
    </source>
</reference>
<protein>
    <submittedName>
        <fullName evidence="2">Uncharacterized protein</fullName>
    </submittedName>
</protein>
<dbReference type="GeneID" id="7444339"/>
<dbReference type="HOGENOM" id="CLU_1258377_0_0_1"/>
<name>B8LDG5_THAPS</name>
<feature type="compositionally biased region" description="Polar residues" evidence="1">
    <location>
        <begin position="143"/>
        <end position="152"/>
    </location>
</feature>
<gene>
    <name evidence="2" type="ORF">THAPSDRAFT_11242</name>
</gene>
<feature type="compositionally biased region" description="Polar residues" evidence="1">
    <location>
        <begin position="114"/>
        <end position="126"/>
    </location>
</feature>
<dbReference type="EMBL" id="DS999419">
    <property type="protein sequence ID" value="EED86806.1"/>
    <property type="molecule type" value="Genomic_DNA"/>
</dbReference>
<proteinExistence type="predicted"/>
<dbReference type="Proteomes" id="UP000001449">
    <property type="component" value="Unassembled WGS sequence"/>
</dbReference>
<sequence>MSLPTAPHGHGSYIHYHPYERYPEDPHHSPPASFRRHSYSCPPAPGHYDDEPAPYPPPYFHPGSYPYNHPYHQRYYHSAHQYYPSSTVTCYPHPYGSVNVATSEYNSPKRDTNAHNPSVMTTSNATVPGEDTTEDERKPSADVTDTSAQSRSGGCEGFVAPVIWNGKPAGDQSPLPENEVGMKEQPVEMTHDDATPYNHIEHSYDEAILRYFAAEYANDD</sequence>
<dbReference type="AlphaFoldDB" id="B8LDG5"/>
<organism evidence="2 3">
    <name type="scientific">Thalassiosira pseudonana</name>
    <name type="common">Marine diatom</name>
    <name type="synonym">Cyclotella nana</name>
    <dbReference type="NCBI Taxonomy" id="35128"/>
    <lineage>
        <taxon>Eukaryota</taxon>
        <taxon>Sar</taxon>
        <taxon>Stramenopiles</taxon>
        <taxon>Ochrophyta</taxon>
        <taxon>Bacillariophyta</taxon>
        <taxon>Coscinodiscophyceae</taxon>
        <taxon>Thalassiosirophycidae</taxon>
        <taxon>Thalassiosirales</taxon>
        <taxon>Thalassiosiraceae</taxon>
        <taxon>Thalassiosira</taxon>
    </lineage>
</organism>
<evidence type="ECO:0000256" key="1">
    <source>
        <dbReference type="SAM" id="MobiDB-lite"/>
    </source>
</evidence>
<keyword evidence="3" id="KW-1185">Reference proteome</keyword>
<evidence type="ECO:0000313" key="2">
    <source>
        <dbReference type="EMBL" id="EED86806.1"/>
    </source>
</evidence>